<evidence type="ECO:0000256" key="9">
    <source>
        <dbReference type="ARBA" id="ARBA00022857"/>
    </source>
</evidence>
<name>A0A1I6J6G4_9FLAO</name>
<evidence type="ECO:0000256" key="2">
    <source>
        <dbReference type="ARBA" id="ARBA00004882"/>
    </source>
</evidence>
<proteinExistence type="inferred from homology"/>
<comment type="pathway">
    <text evidence="3 12">Cofactor biosynthesis; riboflavin biosynthesis; 5-amino-6-(D-ribitylamino)uracil from GTP: step 3/4.</text>
</comment>
<dbReference type="PIRSF" id="PIRSF006769">
    <property type="entry name" value="RibD"/>
    <property type="match status" value="1"/>
</dbReference>
<organism evidence="17 18">
    <name type="scientific">Maribacter stanieri</name>
    <dbReference type="NCBI Taxonomy" id="440514"/>
    <lineage>
        <taxon>Bacteria</taxon>
        <taxon>Pseudomonadati</taxon>
        <taxon>Bacteroidota</taxon>
        <taxon>Flavobacteriia</taxon>
        <taxon>Flavobacteriales</taxon>
        <taxon>Flavobacteriaceae</taxon>
        <taxon>Maribacter</taxon>
    </lineage>
</organism>
<dbReference type="NCBIfam" id="TIGR00326">
    <property type="entry name" value="eubact_ribD"/>
    <property type="match status" value="1"/>
</dbReference>
<dbReference type="AlphaFoldDB" id="A0A1I6J6G4"/>
<dbReference type="GO" id="GO:0008703">
    <property type="term" value="F:5-amino-6-(5-phosphoribosylamino)uracil reductase activity"/>
    <property type="evidence" value="ECO:0007669"/>
    <property type="project" value="UniProtKB-EC"/>
</dbReference>
<evidence type="ECO:0000256" key="13">
    <source>
        <dbReference type="PIRSR" id="PIRSR006769-1"/>
    </source>
</evidence>
<feature type="binding site" evidence="15">
    <location>
        <position position="96"/>
    </location>
    <ligand>
        <name>Zn(2+)</name>
        <dbReference type="ChEBI" id="CHEBI:29105"/>
        <note>catalytic</note>
    </ligand>
</feature>
<comment type="function">
    <text evidence="1 12">Converts 2,5-diamino-6-(ribosylamino)-4(3h)-pyrimidinone 5'-phosphate into 5-amino-6-(ribosylamino)-2,4(1h,3h)-pyrimidinedione 5'-phosphate.</text>
</comment>
<dbReference type="Gene3D" id="3.40.140.10">
    <property type="entry name" value="Cytidine Deaminase, domain 2"/>
    <property type="match status" value="1"/>
</dbReference>
<dbReference type="UniPathway" id="UPA00275">
    <property type="reaction ID" value="UER00401"/>
</dbReference>
<keyword evidence="9 12" id="KW-0521">NADP</keyword>
<feature type="binding site" evidence="14">
    <location>
        <position position="223"/>
    </location>
    <ligand>
        <name>NADP(+)</name>
        <dbReference type="ChEBI" id="CHEBI:58349"/>
    </ligand>
</feature>
<evidence type="ECO:0000259" key="16">
    <source>
        <dbReference type="PROSITE" id="PS51747"/>
    </source>
</evidence>
<feature type="domain" description="CMP/dCMP-type deaminase" evidence="16">
    <location>
        <begin position="20"/>
        <end position="143"/>
    </location>
</feature>
<feature type="binding site" evidence="14">
    <location>
        <position position="234"/>
    </location>
    <ligand>
        <name>substrate</name>
    </ligand>
</feature>
<feature type="binding site" evidence="14">
    <location>
        <position position="197"/>
    </location>
    <ligand>
        <name>NADP(+)</name>
        <dbReference type="ChEBI" id="CHEBI:58349"/>
    </ligand>
</feature>
<evidence type="ECO:0000256" key="5">
    <source>
        <dbReference type="ARBA" id="ARBA00007417"/>
    </source>
</evidence>
<dbReference type="GO" id="GO:0008835">
    <property type="term" value="F:diaminohydroxyphosphoribosylaminopyrimidine deaminase activity"/>
    <property type="evidence" value="ECO:0007669"/>
    <property type="project" value="UniProtKB-EC"/>
</dbReference>
<dbReference type="PROSITE" id="PS00903">
    <property type="entry name" value="CYT_DCMP_DEAMINASES_1"/>
    <property type="match status" value="1"/>
</dbReference>
<dbReference type="InterPro" id="IPR002734">
    <property type="entry name" value="RibDG_C"/>
</dbReference>
<feature type="binding site" evidence="14">
    <location>
        <begin position="313"/>
        <end position="319"/>
    </location>
    <ligand>
        <name>NADP(+)</name>
        <dbReference type="ChEBI" id="CHEBI:58349"/>
    </ligand>
</feature>
<dbReference type="SUPFAM" id="SSF53927">
    <property type="entry name" value="Cytidine deaminase-like"/>
    <property type="match status" value="1"/>
</dbReference>
<reference evidence="18" key="1">
    <citation type="submission" date="2016-10" db="EMBL/GenBank/DDBJ databases">
        <authorList>
            <person name="Varghese N."/>
            <person name="Submissions S."/>
        </authorList>
    </citation>
    <scope>NUCLEOTIDE SEQUENCE [LARGE SCALE GENOMIC DNA]</scope>
    <source>
        <strain evidence="18">DSM 19891</strain>
    </source>
</reference>
<dbReference type="InterPro" id="IPR024072">
    <property type="entry name" value="DHFR-like_dom_sf"/>
</dbReference>
<dbReference type="Pfam" id="PF00383">
    <property type="entry name" value="dCMP_cyt_deam_1"/>
    <property type="match status" value="1"/>
</dbReference>
<evidence type="ECO:0000313" key="17">
    <source>
        <dbReference type="EMBL" id="SFR74574.1"/>
    </source>
</evidence>
<keyword evidence="8 12" id="KW-0862">Zinc</keyword>
<feature type="active site" description="Proton donor" evidence="13">
    <location>
        <position position="71"/>
    </location>
</feature>
<feature type="binding site" evidence="14">
    <location>
        <position position="311"/>
    </location>
    <ligand>
        <name>substrate</name>
    </ligand>
</feature>
<evidence type="ECO:0000313" key="18">
    <source>
        <dbReference type="Proteomes" id="UP000199462"/>
    </source>
</evidence>
<dbReference type="PANTHER" id="PTHR38011:SF7">
    <property type="entry name" value="2,5-DIAMINO-6-RIBOSYLAMINO-4(3H)-PYRIMIDINONE 5'-PHOSPHATE REDUCTASE"/>
    <property type="match status" value="1"/>
</dbReference>
<keyword evidence="6 12" id="KW-0686">Riboflavin biosynthesis</keyword>
<keyword evidence="12" id="KW-0378">Hydrolase</keyword>
<dbReference type="CDD" id="cd01284">
    <property type="entry name" value="Riboflavin_deaminase-reductase"/>
    <property type="match status" value="1"/>
</dbReference>
<gene>
    <name evidence="17" type="ORF">SAMN04488010_2357</name>
</gene>
<dbReference type="EMBL" id="FOYX01000002">
    <property type="protein sequence ID" value="SFR74574.1"/>
    <property type="molecule type" value="Genomic_DNA"/>
</dbReference>
<evidence type="ECO:0000256" key="15">
    <source>
        <dbReference type="PIRSR" id="PIRSR006769-3"/>
    </source>
</evidence>
<comment type="similarity">
    <text evidence="5 12">In the C-terminal section; belongs to the HTP reductase family.</text>
</comment>
<evidence type="ECO:0000256" key="1">
    <source>
        <dbReference type="ARBA" id="ARBA00002151"/>
    </source>
</evidence>
<dbReference type="InterPro" id="IPR002125">
    <property type="entry name" value="CMP_dCMP_dom"/>
</dbReference>
<feature type="binding site" evidence="14">
    <location>
        <position position="175"/>
    </location>
    <ligand>
        <name>NADP(+)</name>
        <dbReference type="ChEBI" id="CHEBI:58349"/>
    </ligand>
</feature>
<dbReference type="InterPro" id="IPR016192">
    <property type="entry name" value="APOBEC/CMP_deaminase_Zn-bd"/>
</dbReference>
<evidence type="ECO:0000256" key="4">
    <source>
        <dbReference type="ARBA" id="ARBA00005259"/>
    </source>
</evidence>
<feature type="binding site" evidence="14">
    <location>
        <position position="231"/>
    </location>
    <ligand>
        <name>substrate</name>
    </ligand>
</feature>
<dbReference type="InterPro" id="IPR016193">
    <property type="entry name" value="Cytidine_deaminase-like"/>
</dbReference>
<dbReference type="GO" id="GO:0008270">
    <property type="term" value="F:zinc ion binding"/>
    <property type="evidence" value="ECO:0007669"/>
    <property type="project" value="InterPro"/>
</dbReference>
<keyword evidence="18" id="KW-1185">Reference proteome</keyword>
<keyword evidence="11" id="KW-0511">Multifunctional enzyme</keyword>
<comment type="catalytic activity">
    <reaction evidence="12">
        <text>2,5-diamino-6-hydroxy-4-(5-phosphoribosylamino)-pyrimidine + H2O + H(+) = 5-amino-6-(5-phospho-D-ribosylamino)uracil + NH4(+)</text>
        <dbReference type="Rhea" id="RHEA:21868"/>
        <dbReference type="ChEBI" id="CHEBI:15377"/>
        <dbReference type="ChEBI" id="CHEBI:15378"/>
        <dbReference type="ChEBI" id="CHEBI:28938"/>
        <dbReference type="ChEBI" id="CHEBI:58453"/>
        <dbReference type="ChEBI" id="CHEBI:58614"/>
        <dbReference type="EC" id="3.5.4.26"/>
    </reaction>
</comment>
<evidence type="ECO:0000256" key="12">
    <source>
        <dbReference type="PIRNR" id="PIRNR006769"/>
    </source>
</evidence>
<feature type="binding site" evidence="14">
    <location>
        <position position="227"/>
    </location>
    <ligand>
        <name>NADP(+)</name>
        <dbReference type="ChEBI" id="CHEBI:58349"/>
    </ligand>
</feature>
<comment type="cofactor">
    <cofactor evidence="12 15">
        <name>Zn(2+)</name>
        <dbReference type="ChEBI" id="CHEBI:29105"/>
    </cofactor>
    <text evidence="12 15">Binds 1 zinc ion.</text>
</comment>
<comment type="catalytic activity">
    <reaction evidence="12">
        <text>5-amino-6-(5-phospho-D-ribitylamino)uracil + NADP(+) = 5-amino-6-(5-phospho-D-ribosylamino)uracil + NADPH + H(+)</text>
        <dbReference type="Rhea" id="RHEA:17845"/>
        <dbReference type="ChEBI" id="CHEBI:15378"/>
        <dbReference type="ChEBI" id="CHEBI:57783"/>
        <dbReference type="ChEBI" id="CHEBI:58349"/>
        <dbReference type="ChEBI" id="CHEBI:58421"/>
        <dbReference type="ChEBI" id="CHEBI:58453"/>
        <dbReference type="EC" id="1.1.1.193"/>
    </reaction>
</comment>
<dbReference type="InterPro" id="IPR050765">
    <property type="entry name" value="Riboflavin_Biosynth_HTPR"/>
</dbReference>
<evidence type="ECO:0000256" key="7">
    <source>
        <dbReference type="ARBA" id="ARBA00022723"/>
    </source>
</evidence>
<dbReference type="Proteomes" id="UP000199462">
    <property type="component" value="Unassembled WGS sequence"/>
</dbReference>
<evidence type="ECO:0000256" key="3">
    <source>
        <dbReference type="ARBA" id="ARBA00004910"/>
    </source>
</evidence>
<keyword evidence="10 12" id="KW-0560">Oxidoreductase</keyword>
<dbReference type="Gene3D" id="3.40.430.10">
    <property type="entry name" value="Dihydrofolate Reductase, subunit A"/>
    <property type="match status" value="1"/>
</dbReference>
<dbReference type="Pfam" id="PF01872">
    <property type="entry name" value="RibD_C"/>
    <property type="match status" value="1"/>
</dbReference>
<dbReference type="InterPro" id="IPR004794">
    <property type="entry name" value="Eubact_RibD"/>
</dbReference>
<dbReference type="PROSITE" id="PS51747">
    <property type="entry name" value="CYT_DCMP_DEAMINASES_2"/>
    <property type="match status" value="1"/>
</dbReference>
<dbReference type="EC" id="3.5.4.26" evidence="12"/>
<comment type="pathway">
    <text evidence="2 12">Cofactor biosynthesis; riboflavin biosynthesis; 5-amino-6-(D-ribitylamino)uracil from GTP: step 2/4.</text>
</comment>
<feature type="binding site" evidence="15">
    <location>
        <position position="69"/>
    </location>
    <ligand>
        <name>Zn(2+)</name>
        <dbReference type="ChEBI" id="CHEBI:29105"/>
        <note>catalytic</note>
    </ligand>
</feature>
<feature type="binding site" evidence="15">
    <location>
        <position position="105"/>
    </location>
    <ligand>
        <name>Zn(2+)</name>
        <dbReference type="ChEBI" id="CHEBI:29105"/>
        <note>catalytic</note>
    </ligand>
</feature>
<keyword evidence="7 12" id="KW-0479">Metal-binding</keyword>
<feature type="binding site" evidence="14">
    <location>
        <position position="211"/>
    </location>
    <ligand>
        <name>substrate</name>
    </ligand>
</feature>
<comment type="similarity">
    <text evidence="4 12">In the N-terminal section; belongs to the cytidine and deoxycytidylate deaminase family.</text>
</comment>
<dbReference type="SUPFAM" id="SSF53597">
    <property type="entry name" value="Dihydrofolate reductase-like"/>
    <property type="match status" value="1"/>
</dbReference>
<dbReference type="EC" id="1.1.1.193" evidence="12"/>
<accession>A0A1I6J6G4</accession>
<evidence type="ECO:0000256" key="10">
    <source>
        <dbReference type="ARBA" id="ARBA00023002"/>
    </source>
</evidence>
<protein>
    <recommendedName>
        <fullName evidence="12">Riboflavin biosynthesis protein RibD</fullName>
    </recommendedName>
    <domain>
        <recommendedName>
            <fullName evidence="12">Diaminohydroxyphosphoribosylaminopyrimidine deaminase</fullName>
            <shortName evidence="12">DRAP deaminase</shortName>
            <ecNumber evidence="12">3.5.4.26</ecNumber>
        </recommendedName>
        <alternativeName>
            <fullName evidence="12">Riboflavin-specific deaminase</fullName>
        </alternativeName>
    </domain>
    <domain>
        <recommendedName>
            <fullName evidence="12">5-amino-6-(5-phosphoribosylamino)uracil reductase</fullName>
            <ecNumber evidence="12">1.1.1.193</ecNumber>
        </recommendedName>
        <alternativeName>
            <fullName evidence="12">HTP reductase</fullName>
        </alternativeName>
    </domain>
</protein>
<dbReference type="STRING" id="440514.SAMN04488010_2357"/>
<evidence type="ECO:0000256" key="8">
    <source>
        <dbReference type="ARBA" id="ARBA00022833"/>
    </source>
</evidence>
<dbReference type="GO" id="GO:0009231">
    <property type="term" value="P:riboflavin biosynthetic process"/>
    <property type="evidence" value="ECO:0007669"/>
    <property type="project" value="UniProtKB-UniPathway"/>
</dbReference>
<sequence>MSINNLDTNNSMPLHLVSLSTDEKYMLRCIQVAKNGLGTTAPNPMVGAVIVHKDRIIGEGFTSAYGGSHAEVNAINSVSNISLLKSSTIYVTLEPCSHYGKTPPCADLIVKMGIPNVVIGLKDPHEKVAGNGIKKLEAAGCVVKVGVLQKECEEHHKRFLTFFTKKRPYLILKWAETADGFIAPEPLKREEEKKPYWITNTKSRQLVHKWRSEEAGILVGTNTVLADNPQLNLRDWAGKAPTRIVLDRSLKISRDYHVLDGKQKTIICTEITDSNSHLEGVTYKIINFNSDVPQQLCNVMHEEQIQSVIIEGGSQTLQSFIDANLWDEARIFKGANNFTKGIAAPKIAGRNQQQIQILTDQLTIVRND</sequence>
<evidence type="ECO:0000256" key="14">
    <source>
        <dbReference type="PIRSR" id="PIRSR006769-2"/>
    </source>
</evidence>
<evidence type="ECO:0000256" key="11">
    <source>
        <dbReference type="ARBA" id="ARBA00023268"/>
    </source>
</evidence>
<evidence type="ECO:0000256" key="6">
    <source>
        <dbReference type="ARBA" id="ARBA00022619"/>
    </source>
</evidence>
<dbReference type="PANTHER" id="PTHR38011">
    <property type="entry name" value="DIHYDROFOLATE REDUCTASE FAMILY PROTEIN (AFU_ORTHOLOGUE AFUA_8G06820)"/>
    <property type="match status" value="1"/>
</dbReference>